<comment type="caution">
    <text evidence="2">The sequence shown here is derived from an EMBL/GenBank/DDBJ whole genome shotgun (WGS) entry which is preliminary data.</text>
</comment>
<feature type="region of interest" description="Disordered" evidence="1">
    <location>
        <begin position="298"/>
        <end position="331"/>
    </location>
</feature>
<proteinExistence type="predicted"/>
<dbReference type="Proteomes" id="UP001075354">
    <property type="component" value="Chromosome 13"/>
</dbReference>
<dbReference type="Pfam" id="PF15798">
    <property type="entry name" value="PRAS"/>
    <property type="match status" value="1"/>
</dbReference>
<evidence type="ECO:0000256" key="1">
    <source>
        <dbReference type="SAM" id="MobiDB-lite"/>
    </source>
</evidence>
<dbReference type="GO" id="GO:0032007">
    <property type="term" value="P:negative regulation of TOR signaling"/>
    <property type="evidence" value="ECO:0007669"/>
    <property type="project" value="InterPro"/>
</dbReference>
<dbReference type="GO" id="GO:0048011">
    <property type="term" value="P:neurotrophin TRK receptor signaling pathway"/>
    <property type="evidence" value="ECO:0007669"/>
    <property type="project" value="InterPro"/>
</dbReference>
<name>A0AAV7XAV4_9NEOP</name>
<organism evidence="2 3">
    <name type="scientific">Megalurothrips usitatus</name>
    <name type="common">bean blossom thrips</name>
    <dbReference type="NCBI Taxonomy" id="439358"/>
    <lineage>
        <taxon>Eukaryota</taxon>
        <taxon>Metazoa</taxon>
        <taxon>Ecdysozoa</taxon>
        <taxon>Arthropoda</taxon>
        <taxon>Hexapoda</taxon>
        <taxon>Insecta</taxon>
        <taxon>Pterygota</taxon>
        <taxon>Neoptera</taxon>
        <taxon>Paraneoptera</taxon>
        <taxon>Thysanoptera</taxon>
        <taxon>Terebrantia</taxon>
        <taxon>Thripoidea</taxon>
        <taxon>Thripidae</taxon>
        <taxon>Megalurothrips</taxon>
    </lineage>
</organism>
<dbReference type="AlphaFoldDB" id="A0AAV7XAV4"/>
<feature type="compositionally biased region" description="Acidic residues" evidence="1">
    <location>
        <begin position="313"/>
        <end position="327"/>
    </location>
</feature>
<protein>
    <submittedName>
        <fullName evidence="2">Uncharacterized protein</fullName>
    </submittedName>
</protein>
<accession>A0AAV7XAV4</accession>
<gene>
    <name evidence="2" type="ORF">ONE63_003162</name>
</gene>
<evidence type="ECO:0000313" key="3">
    <source>
        <dbReference type="Proteomes" id="UP001075354"/>
    </source>
</evidence>
<dbReference type="InterPro" id="IPR026682">
    <property type="entry name" value="AKT1S1"/>
</dbReference>
<dbReference type="GO" id="GO:0005737">
    <property type="term" value="C:cytoplasm"/>
    <property type="evidence" value="ECO:0007669"/>
    <property type="project" value="TreeGrafter"/>
</dbReference>
<keyword evidence="3" id="KW-1185">Reference proteome</keyword>
<feature type="region of interest" description="Disordered" evidence="1">
    <location>
        <begin position="223"/>
        <end position="283"/>
    </location>
</feature>
<reference evidence="2" key="1">
    <citation type="submission" date="2022-12" db="EMBL/GenBank/DDBJ databases">
        <title>Chromosome-level genome assembly of the bean flower thrips Megalurothrips usitatus.</title>
        <authorList>
            <person name="Ma L."/>
            <person name="Liu Q."/>
            <person name="Li H."/>
            <person name="Cai W."/>
        </authorList>
    </citation>
    <scope>NUCLEOTIDE SEQUENCE</scope>
    <source>
        <strain evidence="2">Cailab_2022a</strain>
    </source>
</reference>
<evidence type="ECO:0000313" key="2">
    <source>
        <dbReference type="EMBL" id="KAJ1521497.1"/>
    </source>
</evidence>
<dbReference type="EMBL" id="JAPTSV010000013">
    <property type="protein sequence ID" value="KAJ1521497.1"/>
    <property type="molecule type" value="Genomic_DNA"/>
</dbReference>
<sequence length="405" mass="44838">MFCCKCLNISIKAKTGELQRVDASSLPIPSLDGSSDPFFKEDLVEAEVLNIAKEQPCLVHVRNVACWIIHRCINCSTDTHALHRERGAVCVLINTKALSDRTAIAALKSSSSYSAVFRVVVNNNLGTDTFEENISDFNARGSMQSTLAALQQQLTEALRHEAQLVDEEIRRYSDQKYLQLEEFRNKAHDDHKILARVLLENQYCNVPLPQGGMQSEALHSKDKFISLPPPPQKVHSPGDNEVRQPMAPLNQNTSKTRESSSRRQSIPKLNSSPHKTEPRPVPSVNVSHEFAADSEGLFQLDGMDENPPTTFQSEDETDTEADSESQDDGNHMSRMQASVSNLAKSLPVSVPVFPGARNHGNDVEEDQLLPHDPMDIAASIKALARSVHGDTVFGDLPRPRFSSQI</sequence>
<feature type="compositionally biased region" description="Polar residues" evidence="1">
    <location>
        <begin position="262"/>
        <end position="273"/>
    </location>
</feature>
<dbReference type="PANTHER" id="PTHR21844:SF2">
    <property type="entry name" value="PROLINE-RICH AKT1 SUBSTRATE 1"/>
    <property type="match status" value="1"/>
</dbReference>
<dbReference type="PANTHER" id="PTHR21844">
    <property type="entry name" value="AKT1 SUBSTRATE 1 PROTEIN"/>
    <property type="match status" value="1"/>
</dbReference>